<sequence>MILRNEARSQLMTAKKVNCSQRTMSKILKDYPKIQNCKNNCANSSSIRQDRMTEWIARKTRFRNLNLMSRNCKEQGVDTNSTSTTLQSITYLLSVCTSHNREIPKTKILLTCRQNSA</sequence>
<reference evidence="1" key="1">
    <citation type="submission" date="2020-08" db="EMBL/GenBank/DDBJ databases">
        <title>Multicomponent nature underlies the extraordinary mechanical properties of spider dragline silk.</title>
        <authorList>
            <person name="Kono N."/>
            <person name="Nakamura H."/>
            <person name="Mori M."/>
            <person name="Yoshida Y."/>
            <person name="Ohtoshi R."/>
            <person name="Malay A.D."/>
            <person name="Moran D.A.P."/>
            <person name="Tomita M."/>
            <person name="Numata K."/>
            <person name="Arakawa K."/>
        </authorList>
    </citation>
    <scope>NUCLEOTIDE SEQUENCE</scope>
</reference>
<dbReference type="AlphaFoldDB" id="A0A8X6NLX3"/>
<protein>
    <submittedName>
        <fullName evidence="1">Uncharacterized protein</fullName>
    </submittedName>
</protein>
<gene>
    <name evidence="1" type="ORF">NPIL_171741</name>
</gene>
<accession>A0A8X6NLX3</accession>
<dbReference type="EMBL" id="BMAW01010698">
    <property type="protein sequence ID" value="GFT19986.1"/>
    <property type="molecule type" value="Genomic_DNA"/>
</dbReference>
<proteinExistence type="predicted"/>
<comment type="caution">
    <text evidence="1">The sequence shown here is derived from an EMBL/GenBank/DDBJ whole genome shotgun (WGS) entry which is preliminary data.</text>
</comment>
<organism evidence="1 2">
    <name type="scientific">Nephila pilipes</name>
    <name type="common">Giant wood spider</name>
    <name type="synonym">Nephila maculata</name>
    <dbReference type="NCBI Taxonomy" id="299642"/>
    <lineage>
        <taxon>Eukaryota</taxon>
        <taxon>Metazoa</taxon>
        <taxon>Ecdysozoa</taxon>
        <taxon>Arthropoda</taxon>
        <taxon>Chelicerata</taxon>
        <taxon>Arachnida</taxon>
        <taxon>Araneae</taxon>
        <taxon>Araneomorphae</taxon>
        <taxon>Entelegynae</taxon>
        <taxon>Araneoidea</taxon>
        <taxon>Nephilidae</taxon>
        <taxon>Nephila</taxon>
    </lineage>
</organism>
<keyword evidence="2" id="KW-1185">Reference proteome</keyword>
<evidence type="ECO:0000313" key="1">
    <source>
        <dbReference type="EMBL" id="GFT19986.1"/>
    </source>
</evidence>
<name>A0A8X6NLX3_NEPPI</name>
<evidence type="ECO:0000313" key="2">
    <source>
        <dbReference type="Proteomes" id="UP000887013"/>
    </source>
</evidence>
<dbReference type="Proteomes" id="UP000887013">
    <property type="component" value="Unassembled WGS sequence"/>
</dbReference>